<accession>A0ABS9W8C6</accession>
<gene>
    <name evidence="1" type="ORF">MON41_17750</name>
</gene>
<dbReference type="EMBL" id="JALBUU010000036">
    <property type="protein sequence ID" value="MCI0755555.1"/>
    <property type="molecule type" value="Genomic_DNA"/>
</dbReference>
<reference evidence="1 2" key="1">
    <citation type="submission" date="2022-03" db="EMBL/GenBank/DDBJ databases">
        <title>Complete genome analysis of Roseomonas KG 17.1 : a prolific producer of plant growth promoters.</title>
        <authorList>
            <person name="Saadouli I."/>
            <person name="Najjari A."/>
            <person name="Mosbah A."/>
            <person name="Ouzari H.I."/>
        </authorList>
    </citation>
    <scope>NUCLEOTIDE SEQUENCE [LARGE SCALE GENOMIC DNA]</scope>
    <source>
        <strain evidence="1 2">KG17-1</strain>
    </source>
</reference>
<protein>
    <submittedName>
        <fullName evidence="1">IS110 family transposase</fullName>
    </submittedName>
</protein>
<feature type="non-terminal residue" evidence="1">
    <location>
        <position position="73"/>
    </location>
</feature>
<dbReference type="Proteomes" id="UP001201985">
    <property type="component" value="Unassembled WGS sequence"/>
</dbReference>
<name>A0ABS9W8C6_9PROT</name>
<keyword evidence="2" id="KW-1185">Reference proteome</keyword>
<comment type="caution">
    <text evidence="1">The sequence shown here is derived from an EMBL/GenBank/DDBJ whole genome shotgun (WGS) entry which is preliminary data.</text>
</comment>
<evidence type="ECO:0000313" key="1">
    <source>
        <dbReference type="EMBL" id="MCI0755555.1"/>
    </source>
</evidence>
<sequence length="73" mass="7877">MRVIGLDIHRVFAEAVMLDGGKVARLGRIGMTRDHLEAFARTLTHDDHVVVEATGNAAAVVEVIAPYVGRVVI</sequence>
<evidence type="ECO:0000313" key="2">
    <source>
        <dbReference type="Proteomes" id="UP001201985"/>
    </source>
</evidence>
<proteinExistence type="predicted"/>
<organism evidence="1 2">
    <name type="scientific">Teichococcus vastitatis</name>
    <dbReference type="NCBI Taxonomy" id="2307076"/>
    <lineage>
        <taxon>Bacteria</taxon>
        <taxon>Pseudomonadati</taxon>
        <taxon>Pseudomonadota</taxon>
        <taxon>Alphaproteobacteria</taxon>
        <taxon>Acetobacterales</taxon>
        <taxon>Roseomonadaceae</taxon>
        <taxon>Roseomonas</taxon>
    </lineage>
</organism>